<keyword evidence="3" id="KW-0378">Hydrolase</keyword>
<evidence type="ECO:0000256" key="2">
    <source>
        <dbReference type="ARBA" id="ARBA00022741"/>
    </source>
</evidence>
<feature type="compositionally biased region" description="Low complexity" evidence="6">
    <location>
        <begin position="259"/>
        <end position="270"/>
    </location>
</feature>
<dbReference type="InterPro" id="IPR001650">
    <property type="entry name" value="Helicase_C-like"/>
</dbReference>
<evidence type="ECO:0000313" key="9">
    <source>
        <dbReference type="EMBL" id="WRT67424.1"/>
    </source>
</evidence>
<feature type="domain" description="Helicase ATP-binding" evidence="7">
    <location>
        <begin position="403"/>
        <end position="567"/>
    </location>
</feature>
<dbReference type="Proteomes" id="UP001329825">
    <property type="component" value="Chromosome 5"/>
</dbReference>
<evidence type="ECO:0000259" key="7">
    <source>
        <dbReference type="PROSITE" id="PS51192"/>
    </source>
</evidence>
<dbReference type="Pfam" id="PF00270">
    <property type="entry name" value="DEAD"/>
    <property type="match status" value="1"/>
</dbReference>
<protein>
    <recommendedName>
        <fullName evidence="1">RNA helicase</fullName>
        <ecNumber evidence="1">3.6.4.13</ecNumber>
    </recommendedName>
</protein>
<dbReference type="InterPro" id="IPR014001">
    <property type="entry name" value="Helicase_ATP-bd"/>
</dbReference>
<feature type="region of interest" description="Disordered" evidence="6">
    <location>
        <begin position="599"/>
        <end position="630"/>
    </location>
</feature>
<name>A0ABZ1D1K3_9TREE</name>
<proteinExistence type="predicted"/>
<dbReference type="SUPFAM" id="SSF52540">
    <property type="entry name" value="P-loop containing nucleoside triphosphate hydrolases"/>
    <property type="match status" value="2"/>
</dbReference>
<feature type="compositionally biased region" description="Low complexity" evidence="6">
    <location>
        <begin position="130"/>
        <end position="150"/>
    </location>
</feature>
<dbReference type="PANTHER" id="PTHR47958">
    <property type="entry name" value="ATP-DEPENDENT RNA HELICASE DBP3"/>
    <property type="match status" value="1"/>
</dbReference>
<dbReference type="SMART" id="SM00487">
    <property type="entry name" value="DEXDc"/>
    <property type="match status" value="1"/>
</dbReference>
<sequence>MSGDTTPIPHQPSRPPNPTPNQSEIESSPIYQALSLRLMRTENALSTLSTQVSQLTSFIQTLPNIQNGSQSHSQMINTSPTRSKNTINHSSSSVFTPFDDELPLPSNLGIGGLGSKSQNGSIIPKSPFIPTSTTQPQSQTPSSNSNSNSNAHNHEIAALTQQISALSTSVAQLQRLQQSQNSNNIIRQNSSNQTSTLSNLGIGNIGGERIKTQNQNQNQNQNQHQQNHLALGIPRPLHQGVESLINSNGPMTTPNQSFGSPSSGINSTPIPGGGGGGGGVGGGGIRPNMNRSFSSGVIGQPSSQHPNPNPNQGHNQGHTPSGLRDWQSQSQSPGPGSISIPMQTPDIIRTTNNGPLTPGGNSIAPGAGIVITKWDHLNLKVDLLRSISKYGIGPPNKIQTRVLPFMIKGNDIIAQAPPTTERIISYVIPALHLVQGLPPPTSTYNGPAVIIITTTVDQAMQCHKLVRGVGGPLGIRSGVAAGAAGSSGMQNEIAAMQRDAIHILIGTPAKIAEVMSSRGGLAGGECRLLILDEVDQLIARNLYDNVLNVAKLLPAPRRGNGGGASMTGPLTPGGAGPIGTPFSPGLTSPYDAGRDSPFNPASKTPFPSQGSRFGTSASNVTSNTNGAQGAGSTVIERQTCLFSNTIPTDVINFSQSLSVRDPVRVLVRREGGTNSQESVSSVTPGINLKHTYVYLTITGSAQAGNPQQVAEIGPGTIGSGRNQGGQNEEQTRAKEYKLDTLIKMLEDYPLWQAVIHVGTFSTLEAVVFRLQNRKWETLYLTPDMPPSQKKAILQQWRISLSGNGPRFLVVFDVNIKPPEVPWSPLVINFDLPRSVEGYAHRAAAAVPPSTRQGAQVNGVVVSFVQAAGGDVEMLRSTECAYRFKSAEIPTVFHDLFNH</sequence>
<reference evidence="9 10" key="1">
    <citation type="submission" date="2024-01" db="EMBL/GenBank/DDBJ databases">
        <title>Comparative genomics of Cryptococcus and Kwoniella reveals pathogenesis evolution and contrasting modes of karyotype evolution via chromosome fusion or intercentromeric recombination.</title>
        <authorList>
            <person name="Coelho M.A."/>
            <person name="David-Palma M."/>
            <person name="Shea T."/>
            <person name="Bowers K."/>
            <person name="McGinley-Smith S."/>
            <person name="Mohammad A.W."/>
            <person name="Gnirke A."/>
            <person name="Yurkov A.M."/>
            <person name="Nowrousian M."/>
            <person name="Sun S."/>
            <person name="Cuomo C.A."/>
            <person name="Heitman J."/>
        </authorList>
    </citation>
    <scope>NUCLEOTIDE SEQUENCE [LARGE SCALE GENOMIC DNA]</scope>
    <source>
        <strain evidence="9">CBS 11374</strain>
    </source>
</reference>
<dbReference type="InterPro" id="IPR027417">
    <property type="entry name" value="P-loop_NTPase"/>
</dbReference>
<accession>A0ABZ1D1K3</accession>
<dbReference type="Pfam" id="PF00271">
    <property type="entry name" value="Helicase_C"/>
    <property type="match status" value="1"/>
</dbReference>
<evidence type="ECO:0000256" key="3">
    <source>
        <dbReference type="ARBA" id="ARBA00022801"/>
    </source>
</evidence>
<evidence type="ECO:0000256" key="6">
    <source>
        <dbReference type="SAM" id="MobiDB-lite"/>
    </source>
</evidence>
<dbReference type="GeneID" id="87956526"/>
<feature type="compositionally biased region" description="Low complexity" evidence="6">
    <location>
        <begin position="299"/>
        <end position="318"/>
    </location>
</feature>
<evidence type="ECO:0000259" key="8">
    <source>
        <dbReference type="PROSITE" id="PS51194"/>
    </source>
</evidence>
<evidence type="ECO:0000256" key="4">
    <source>
        <dbReference type="ARBA" id="ARBA00022806"/>
    </source>
</evidence>
<evidence type="ECO:0000256" key="5">
    <source>
        <dbReference type="ARBA" id="ARBA00022840"/>
    </source>
</evidence>
<gene>
    <name evidence="9" type="ORF">IL334_004395</name>
</gene>
<dbReference type="RefSeq" id="XP_062792164.1">
    <property type="nucleotide sequence ID" value="XM_062936113.1"/>
</dbReference>
<keyword evidence="4" id="KW-0347">Helicase</keyword>
<feature type="domain" description="Helicase C-terminal" evidence="8">
    <location>
        <begin position="737"/>
        <end position="896"/>
    </location>
</feature>
<dbReference type="PROSITE" id="PS51192">
    <property type="entry name" value="HELICASE_ATP_BIND_1"/>
    <property type="match status" value="1"/>
</dbReference>
<feature type="region of interest" description="Disordered" evidence="6">
    <location>
        <begin position="65"/>
        <end position="92"/>
    </location>
</feature>
<keyword evidence="10" id="KW-1185">Reference proteome</keyword>
<feature type="compositionally biased region" description="Low complexity" evidence="6">
    <location>
        <begin position="183"/>
        <end position="200"/>
    </location>
</feature>
<keyword evidence="2" id="KW-0547">Nucleotide-binding</keyword>
<keyword evidence="5" id="KW-0067">ATP-binding</keyword>
<dbReference type="Gene3D" id="3.40.50.300">
    <property type="entry name" value="P-loop containing nucleotide triphosphate hydrolases"/>
    <property type="match status" value="2"/>
</dbReference>
<feature type="compositionally biased region" description="Low complexity" evidence="6">
    <location>
        <begin position="327"/>
        <end position="341"/>
    </location>
</feature>
<evidence type="ECO:0000313" key="10">
    <source>
        <dbReference type="Proteomes" id="UP001329825"/>
    </source>
</evidence>
<organism evidence="9 10">
    <name type="scientific">Kwoniella shivajii</name>
    <dbReference type="NCBI Taxonomy" id="564305"/>
    <lineage>
        <taxon>Eukaryota</taxon>
        <taxon>Fungi</taxon>
        <taxon>Dikarya</taxon>
        <taxon>Basidiomycota</taxon>
        <taxon>Agaricomycotina</taxon>
        <taxon>Tremellomycetes</taxon>
        <taxon>Tremellales</taxon>
        <taxon>Cryptococcaceae</taxon>
        <taxon>Kwoniella</taxon>
    </lineage>
</organism>
<feature type="compositionally biased region" description="Pro residues" evidence="6">
    <location>
        <begin position="9"/>
        <end position="19"/>
    </location>
</feature>
<dbReference type="PROSITE" id="PS51194">
    <property type="entry name" value="HELICASE_CTER"/>
    <property type="match status" value="1"/>
</dbReference>
<feature type="compositionally biased region" description="Polar residues" evidence="6">
    <location>
        <begin position="244"/>
        <end position="258"/>
    </location>
</feature>
<dbReference type="EC" id="3.6.4.13" evidence="1"/>
<feature type="region of interest" description="Disordered" evidence="6">
    <location>
        <begin position="109"/>
        <end position="151"/>
    </location>
</feature>
<feature type="region of interest" description="Disordered" evidence="6">
    <location>
        <begin position="183"/>
        <end position="207"/>
    </location>
</feature>
<evidence type="ECO:0000256" key="1">
    <source>
        <dbReference type="ARBA" id="ARBA00012552"/>
    </source>
</evidence>
<feature type="compositionally biased region" description="Gly residues" evidence="6">
    <location>
        <begin position="271"/>
        <end position="285"/>
    </location>
</feature>
<feature type="region of interest" description="Disordered" evidence="6">
    <location>
        <begin position="1"/>
        <end position="25"/>
    </location>
</feature>
<dbReference type="InterPro" id="IPR011545">
    <property type="entry name" value="DEAD/DEAH_box_helicase_dom"/>
</dbReference>
<feature type="region of interest" description="Disordered" evidence="6">
    <location>
        <begin position="241"/>
        <end position="360"/>
    </location>
</feature>
<dbReference type="EMBL" id="CP141885">
    <property type="protein sequence ID" value="WRT67424.1"/>
    <property type="molecule type" value="Genomic_DNA"/>
</dbReference>